<dbReference type="InterPro" id="IPR011060">
    <property type="entry name" value="RibuloseP-bd_barrel"/>
</dbReference>
<dbReference type="AlphaFoldDB" id="A0A3B1E8Q2"/>
<proteinExistence type="inferred from homology"/>
<comment type="similarity">
    <text evidence="1">Belongs to the HisA/HisF family.</text>
</comment>
<dbReference type="Pfam" id="PF00977">
    <property type="entry name" value="His_biosynth"/>
    <property type="match status" value="1"/>
</dbReference>
<dbReference type="PANTHER" id="PTHR43090:SF2">
    <property type="entry name" value="1-(5-PHOSPHORIBOSYL)-5-[(5-PHOSPHORIBOSYLAMINO)METHYLIDENEAMINO] IMIDAZOLE-4-CARBOXAMIDE ISOMERASE"/>
    <property type="match status" value="1"/>
</dbReference>
<dbReference type="InterPro" id="IPR013785">
    <property type="entry name" value="Aldolase_TIM"/>
</dbReference>
<protein>
    <recommendedName>
        <fullName evidence="3">Phosphoribosylformimino-5-aminoimidazole carboxamide ribotide isomerase</fullName>
    </recommendedName>
</protein>
<dbReference type="SUPFAM" id="SSF51366">
    <property type="entry name" value="Ribulose-phoshate binding barrel"/>
    <property type="match status" value="1"/>
</dbReference>
<dbReference type="GO" id="GO:0005737">
    <property type="term" value="C:cytoplasm"/>
    <property type="evidence" value="ECO:0007669"/>
    <property type="project" value="TreeGrafter"/>
</dbReference>
<evidence type="ECO:0008006" key="3">
    <source>
        <dbReference type="Google" id="ProtNLM"/>
    </source>
</evidence>
<dbReference type="InterPro" id="IPR006062">
    <property type="entry name" value="His_biosynth"/>
</dbReference>
<dbReference type="Gene3D" id="3.20.20.70">
    <property type="entry name" value="Aldolase class I"/>
    <property type="match status" value="1"/>
</dbReference>
<dbReference type="EMBL" id="UOGL01000586">
    <property type="protein sequence ID" value="VAX41787.1"/>
    <property type="molecule type" value="Genomic_DNA"/>
</dbReference>
<dbReference type="GO" id="GO:0000105">
    <property type="term" value="P:L-histidine biosynthetic process"/>
    <property type="evidence" value="ECO:0007669"/>
    <property type="project" value="InterPro"/>
</dbReference>
<gene>
    <name evidence="2" type="ORF">MNBD_PLANCTO02-73</name>
</gene>
<accession>A0A3B1E8Q2</accession>
<sequence length="268" mass="28881">MILVGHLKVTSVPTIEKSSLMQIIPVLDLLKSVVVRGVAGKRGSYQPVESCLSASTTPLDIAIAFREQLGLNTIYIADLDAILHQQPNLQIISQLSEAGFETIVDAGLQELTQAETLLQAGATTLIAGLETIPSPQFLQSLSKTFGKDRVIFSLDLFAGSPMGKTNQWQKDDPFSIGCEAVAMGIERIILLDLKQVGVNEGMSTLPLCEKLLKRFPYLNIITGGGVRSIDDLQPLVNVGVSGLLIASALHNGTITKTDIQTFFEDSDF</sequence>
<reference evidence="2" key="1">
    <citation type="submission" date="2018-06" db="EMBL/GenBank/DDBJ databases">
        <authorList>
            <person name="Zhirakovskaya E."/>
        </authorList>
    </citation>
    <scope>NUCLEOTIDE SEQUENCE</scope>
</reference>
<dbReference type="InterPro" id="IPR044524">
    <property type="entry name" value="Isoase_HisA-like"/>
</dbReference>
<dbReference type="GO" id="GO:0003949">
    <property type="term" value="F:1-(5-phosphoribosyl)-5-[(5-phosphoribosylamino)methylideneamino]imidazole-4-carboxamide isomerase activity"/>
    <property type="evidence" value="ECO:0007669"/>
    <property type="project" value="InterPro"/>
</dbReference>
<name>A0A3B1E8Q2_9ZZZZ</name>
<organism evidence="2">
    <name type="scientific">hydrothermal vent metagenome</name>
    <dbReference type="NCBI Taxonomy" id="652676"/>
    <lineage>
        <taxon>unclassified sequences</taxon>
        <taxon>metagenomes</taxon>
        <taxon>ecological metagenomes</taxon>
    </lineage>
</organism>
<dbReference type="CDD" id="cd04723">
    <property type="entry name" value="HisA_HisF"/>
    <property type="match status" value="1"/>
</dbReference>
<evidence type="ECO:0000313" key="2">
    <source>
        <dbReference type="EMBL" id="VAX41787.1"/>
    </source>
</evidence>
<evidence type="ECO:0000256" key="1">
    <source>
        <dbReference type="ARBA" id="ARBA00009667"/>
    </source>
</evidence>
<dbReference type="PANTHER" id="PTHR43090">
    <property type="entry name" value="1-(5-PHOSPHORIBOSYL)-5-[(5-PHOSPHORIBOSYLAMINO)METHYLIDENEAMINO] IMIDAZOLE-4-CARBOXAMIDE ISOMERASE"/>
    <property type="match status" value="1"/>
</dbReference>
<dbReference type="GO" id="GO:0000162">
    <property type="term" value="P:L-tryptophan biosynthetic process"/>
    <property type="evidence" value="ECO:0007669"/>
    <property type="project" value="TreeGrafter"/>
</dbReference>